<dbReference type="Proteomes" id="UP000216207">
    <property type="component" value="Unassembled WGS sequence"/>
</dbReference>
<dbReference type="EMBL" id="NPCC01000012">
    <property type="protein sequence ID" value="PAE89026.1"/>
    <property type="molecule type" value="Genomic_DNA"/>
</dbReference>
<dbReference type="SUPFAM" id="SSF48452">
    <property type="entry name" value="TPR-like"/>
    <property type="match status" value="1"/>
</dbReference>
<dbReference type="InterPro" id="IPR011990">
    <property type="entry name" value="TPR-like_helical_dom_sf"/>
</dbReference>
<dbReference type="SMART" id="SM00028">
    <property type="entry name" value="TPR"/>
    <property type="match status" value="5"/>
</dbReference>
<comment type="caution">
    <text evidence="2">The sequence shown here is derived from an EMBL/GenBank/DDBJ whole genome shotgun (WGS) entry which is preliminary data.</text>
</comment>
<organism evidence="2 3">
    <name type="scientific">Shouchella clausii</name>
    <name type="common">Alkalihalobacillus clausii</name>
    <dbReference type="NCBI Taxonomy" id="79880"/>
    <lineage>
        <taxon>Bacteria</taxon>
        <taxon>Bacillati</taxon>
        <taxon>Bacillota</taxon>
        <taxon>Bacilli</taxon>
        <taxon>Bacillales</taxon>
        <taxon>Bacillaceae</taxon>
        <taxon>Shouchella</taxon>
    </lineage>
</organism>
<dbReference type="Gene3D" id="1.25.40.10">
    <property type="entry name" value="Tetratricopeptide repeat domain"/>
    <property type="match status" value="1"/>
</dbReference>
<gene>
    <name evidence="2" type="ORF">CHH72_11700</name>
</gene>
<protein>
    <submittedName>
        <fullName evidence="2">Aspartate phosphatase</fullName>
    </submittedName>
</protein>
<keyword evidence="1" id="KW-0802">TPR repeat</keyword>
<evidence type="ECO:0000256" key="1">
    <source>
        <dbReference type="PROSITE-ProRule" id="PRU00339"/>
    </source>
</evidence>
<dbReference type="PROSITE" id="PS50005">
    <property type="entry name" value="TPR"/>
    <property type="match status" value="1"/>
</dbReference>
<dbReference type="RefSeq" id="WP_095326659.1">
    <property type="nucleotide sequence ID" value="NZ_NPCC01000012.1"/>
</dbReference>
<name>A0A268NZU5_SHOCL</name>
<dbReference type="InterPro" id="IPR019734">
    <property type="entry name" value="TPR_rpt"/>
</dbReference>
<evidence type="ECO:0000313" key="2">
    <source>
        <dbReference type="EMBL" id="PAE89026.1"/>
    </source>
</evidence>
<dbReference type="AlphaFoldDB" id="A0A268NZU5"/>
<feature type="repeat" description="TPR" evidence="1">
    <location>
        <begin position="211"/>
        <end position="244"/>
    </location>
</feature>
<proteinExistence type="predicted"/>
<accession>A0A268NZU5</accession>
<reference evidence="2 3" key="1">
    <citation type="submission" date="2017-07" db="EMBL/GenBank/DDBJ databases">
        <title>Isolation and whole genome analysis of endospore-forming bacteria from heroin.</title>
        <authorList>
            <person name="Kalinowski J."/>
            <person name="Ahrens B."/>
            <person name="Al-Dilaimi A."/>
            <person name="Winkler A."/>
            <person name="Wibberg D."/>
            <person name="Schleenbecker U."/>
            <person name="Ruckert C."/>
            <person name="Wolfel R."/>
            <person name="Grass G."/>
        </authorList>
    </citation>
    <scope>NUCLEOTIDE SEQUENCE [LARGE SCALE GENOMIC DNA]</scope>
    <source>
        <strain evidence="2 3">7539</strain>
    </source>
</reference>
<sequence length="366" mass="42265">MSTVVQAEKAGAKIVDWYSCIISRSIDQAILLKEQASALVKNMEPNDKILAYYSLVEFRHEMLLRQNAGMEEEERFAKIEPILENTVDHLLKYLYYFISGQNEYINERYKSAIKLFRKAERLLEYVDDDAEEAEFYYYAGAVCYRLNQYPFATSYAEQAKTIFDRLGYVDKGLNCQIIIAATNSEVGKYEKADEILKNALQQAEMHLETKALILRTLGLNAIRKREWEEAEHYFKSALAIKEHRQSPVSMKSQYNLANVLFRLQRDLEAREFFKKAEVGILYYRNTEYSARSLVTKGLYIENGNLALVNKGIDLLREHSLEFEIAEVAEETSAYLEKAGKSQEALKYMKVAYEAKLNQNALGVDQA</sequence>
<dbReference type="Pfam" id="PF18801">
    <property type="entry name" value="RapH_N"/>
    <property type="match status" value="1"/>
</dbReference>
<evidence type="ECO:0000313" key="3">
    <source>
        <dbReference type="Proteomes" id="UP000216207"/>
    </source>
</evidence>